<dbReference type="AlphaFoldDB" id="A0A4P8XV49"/>
<dbReference type="RefSeq" id="WP_138156891.1">
    <property type="nucleotide sequence ID" value="NZ_CP039381.1"/>
</dbReference>
<proteinExistence type="predicted"/>
<dbReference type="EMBL" id="CP039381">
    <property type="protein sequence ID" value="QCT06807.1"/>
    <property type="molecule type" value="Genomic_DNA"/>
</dbReference>
<sequence>MNLIYFTKDAYKYLKTDLNNNKDKYYSDEPWLTEYFSSKGLDEFYKTSSVTVPNIQLVTGGEDSETKNRNDLINIKILYSEYKDKLSPLQASDPLLWSALCHITFKQYVLDRWKKDDGTVRLDRRFFATEGRASLLYYNAISRLWWSGYLTYDEEKDDTNPWYLTETLFSAQQIQKDLFDQSFSMNRDIVKGLLMALKRLQDERGNSCTTLFRKCCDSYLNHYGAVAIIDTLESSEIEAIAYDYMKRL</sequence>
<evidence type="ECO:0000313" key="2">
    <source>
        <dbReference type="Proteomes" id="UP000301475"/>
    </source>
</evidence>
<dbReference type="Proteomes" id="UP000301475">
    <property type="component" value="Chromosome"/>
</dbReference>
<dbReference type="Pfam" id="PF19866">
    <property type="entry name" value="DUF6339"/>
    <property type="match status" value="1"/>
</dbReference>
<dbReference type="InterPro" id="IPR045920">
    <property type="entry name" value="DUF6339"/>
</dbReference>
<keyword evidence="2" id="KW-1185">Reference proteome</keyword>
<evidence type="ECO:0000313" key="1">
    <source>
        <dbReference type="EMBL" id="QCT06807.1"/>
    </source>
</evidence>
<name>A0A4P8XV49_9FIRM</name>
<accession>A0A4P8XV49</accession>
<protein>
    <submittedName>
        <fullName evidence="1">Uncharacterized protein</fullName>
    </submittedName>
</protein>
<dbReference type="OrthoDB" id="86327at2"/>
<dbReference type="KEGG" id="ruj:E5Z56_05265"/>
<reference evidence="1 2" key="1">
    <citation type="submission" date="2019-04" db="EMBL/GenBank/DDBJ databases">
        <authorList>
            <person name="Embree M."/>
            <person name="Gaffney J.R."/>
        </authorList>
    </citation>
    <scope>NUCLEOTIDE SEQUENCE [LARGE SCALE GENOMIC DNA]</scope>
    <source>
        <strain evidence="1 2">JE7A12</strain>
    </source>
</reference>
<gene>
    <name evidence="1" type="ORF">E5Z56_05265</name>
</gene>
<organism evidence="1 2">
    <name type="scientific">Ruminococcus bovis</name>
    <dbReference type="NCBI Taxonomy" id="2564099"/>
    <lineage>
        <taxon>Bacteria</taxon>
        <taxon>Bacillati</taxon>
        <taxon>Bacillota</taxon>
        <taxon>Clostridia</taxon>
        <taxon>Eubacteriales</taxon>
        <taxon>Oscillospiraceae</taxon>
        <taxon>Ruminococcus</taxon>
    </lineage>
</organism>